<dbReference type="Gene3D" id="3.80.10.10">
    <property type="entry name" value="Ribonuclease Inhibitor"/>
    <property type="match status" value="3"/>
</dbReference>
<feature type="domain" description="Glycosyltransferase 2-like" evidence="1">
    <location>
        <begin position="9"/>
        <end position="130"/>
    </location>
</feature>
<dbReference type="PANTHER" id="PTHR45661:SF3">
    <property type="entry name" value="IG-LIKE DOMAIN-CONTAINING PROTEIN"/>
    <property type="match status" value="1"/>
</dbReference>
<sequence length="638" mass="73007">MSEPLLNVVIIAKKNTSLRFKNTLESIINQEYKPVNVIVVDTNEQDSDYSLGLQEDLSAYKNIEYLKVDSSVSTAKIRNIMLKRLEGDYIAFLTGNDTWDIRTAQAVIKEFEENPDINAVCINGKLTDERQADISEEPLIESLVYDRTKWVFYNPAKISSQVIYRTAGILEAGGFDEGFDLLCDADMLLRLSKNNTVLIKADFMCECRIGDSYADYDLKLFYELKKIRIKYIDLYVHDRILTQKFYEKMTELAGKNYLWLDFALFNALCFVNAPYKTFCKTLSKIGRFLRFVVLWIRREISIVKERISIRYRIINHKTLNKKIHTSDISGMIGDKNDISFISARDYNERSSFDYAFNKKIRKVIIPEHVKTIKKGMFYGCENLVSVEIPASVTRIEDHAFHNCINLRYVKFGDNSRLSKIGNYAFAGCSSLEEINIAPVTEIGSFAFARCCSLKTLSFAKSRYFSSGIEKLSRYVFAGCTNLSSVEFENNSLLEVIEDKAFFGCSSLKKILITGRVKKIGNYAFAYCSELESVAILNIDTIETIGKGAFMHCKKLPYFQFPSGIKRIRHRTFYGCLRLKSVKIPKKILSINYQAFGKCPMLKSAVILSGDVMISAKAFEKHTKIQIKDSLNTNQIYRA</sequence>
<proteinExistence type="predicted"/>
<name>A0A0H5SFC1_HERHM</name>
<dbReference type="AlphaFoldDB" id="A0A0H5SFC1"/>
<keyword evidence="3" id="KW-1185">Reference proteome</keyword>
<evidence type="ECO:0000259" key="1">
    <source>
        <dbReference type="Pfam" id="PF00535"/>
    </source>
</evidence>
<dbReference type="EMBL" id="CVTD020000011">
    <property type="protein sequence ID" value="CRZ34134.1"/>
    <property type="molecule type" value="Genomic_DNA"/>
</dbReference>
<evidence type="ECO:0000313" key="3">
    <source>
        <dbReference type="Proteomes" id="UP000236497"/>
    </source>
</evidence>
<dbReference type="PANTHER" id="PTHR45661">
    <property type="entry name" value="SURFACE ANTIGEN"/>
    <property type="match status" value="1"/>
</dbReference>
<accession>A0A0H5SFC1</accession>
<gene>
    <name evidence="2" type="ORF">HHT355_0931</name>
</gene>
<dbReference type="RefSeq" id="WP_158245889.1">
    <property type="nucleotide sequence ID" value="NZ_CVTD020000011.1"/>
</dbReference>
<dbReference type="CDD" id="cd00761">
    <property type="entry name" value="Glyco_tranf_GTA_type"/>
    <property type="match status" value="1"/>
</dbReference>
<dbReference type="InterPro" id="IPR053139">
    <property type="entry name" value="Surface_bspA-like"/>
</dbReference>
<dbReference type="SUPFAM" id="SSF53448">
    <property type="entry name" value="Nucleotide-diphospho-sugar transferases"/>
    <property type="match status" value="1"/>
</dbReference>
<dbReference type="Pfam" id="PF13306">
    <property type="entry name" value="LRR_5"/>
    <property type="match status" value="2"/>
</dbReference>
<dbReference type="Proteomes" id="UP000236497">
    <property type="component" value="Unassembled WGS sequence"/>
</dbReference>
<protein>
    <recommendedName>
        <fullName evidence="1">Glycosyltransferase 2-like domain-containing protein</fullName>
    </recommendedName>
</protein>
<reference evidence="2 3" key="1">
    <citation type="submission" date="2015-06" db="EMBL/GenBank/DDBJ databases">
        <authorList>
            <person name="Wibberg Daniel"/>
        </authorList>
    </citation>
    <scope>NUCLEOTIDE SEQUENCE [LARGE SCALE GENOMIC DNA]</scope>
    <source>
        <strain evidence="2 3">T3/55T</strain>
    </source>
</reference>
<dbReference type="InterPro" id="IPR032675">
    <property type="entry name" value="LRR_dom_sf"/>
</dbReference>
<dbReference type="InterPro" id="IPR001173">
    <property type="entry name" value="Glyco_trans_2-like"/>
</dbReference>
<dbReference type="Pfam" id="PF00535">
    <property type="entry name" value="Glycos_transf_2"/>
    <property type="match status" value="1"/>
</dbReference>
<organism evidence="2 3">
    <name type="scientific">Herbinix hemicellulosilytica</name>
    <dbReference type="NCBI Taxonomy" id="1564487"/>
    <lineage>
        <taxon>Bacteria</taxon>
        <taxon>Bacillati</taxon>
        <taxon>Bacillota</taxon>
        <taxon>Clostridia</taxon>
        <taxon>Lachnospirales</taxon>
        <taxon>Lachnospiraceae</taxon>
        <taxon>Herbinix</taxon>
    </lineage>
</organism>
<dbReference type="Gene3D" id="3.90.550.10">
    <property type="entry name" value="Spore Coat Polysaccharide Biosynthesis Protein SpsA, Chain A"/>
    <property type="match status" value="1"/>
</dbReference>
<dbReference type="SUPFAM" id="SSF52058">
    <property type="entry name" value="L domain-like"/>
    <property type="match status" value="1"/>
</dbReference>
<dbReference type="InterPro" id="IPR029044">
    <property type="entry name" value="Nucleotide-diphossugar_trans"/>
</dbReference>
<dbReference type="InterPro" id="IPR026906">
    <property type="entry name" value="LRR_5"/>
</dbReference>
<evidence type="ECO:0000313" key="2">
    <source>
        <dbReference type="EMBL" id="CRZ34134.1"/>
    </source>
</evidence>